<dbReference type="Proteomes" id="UP000238164">
    <property type="component" value="Chromosome 1"/>
</dbReference>
<dbReference type="Pfam" id="PF02720">
    <property type="entry name" value="DUF222"/>
    <property type="match status" value="1"/>
</dbReference>
<evidence type="ECO:0000313" key="2">
    <source>
        <dbReference type="EMBL" id="SPD87003.1"/>
    </source>
</evidence>
<reference evidence="2 3" key="1">
    <citation type="submission" date="2018-02" db="EMBL/GenBank/DDBJ databases">
        <authorList>
            <person name="Cohen D.B."/>
            <person name="Kent A.D."/>
        </authorList>
    </citation>
    <scope>NUCLEOTIDE SEQUENCE [LARGE SCALE GENOMIC DNA]</scope>
    <source>
        <strain evidence="2">1</strain>
    </source>
</reference>
<dbReference type="EMBL" id="LT985188">
    <property type="protein sequence ID" value="SPD87003.1"/>
    <property type="molecule type" value="Genomic_DNA"/>
</dbReference>
<dbReference type="GO" id="GO:0004519">
    <property type="term" value="F:endonuclease activity"/>
    <property type="evidence" value="ECO:0007669"/>
    <property type="project" value="UniProtKB-KW"/>
</dbReference>
<protein>
    <submittedName>
        <fullName evidence="2">Putative HNH endonuclease</fullName>
    </submittedName>
</protein>
<dbReference type="KEGG" id="mgg:MPLG2_1973"/>
<keyword evidence="2" id="KW-0378">Hydrolase</keyword>
<feature type="domain" description="DUF222" evidence="1">
    <location>
        <begin position="69"/>
        <end position="243"/>
    </location>
</feature>
<dbReference type="RefSeq" id="WP_158681014.1">
    <property type="nucleotide sequence ID" value="NZ_BAAAGO010000032.1"/>
</dbReference>
<name>A0A2N9JHD2_9ACTN</name>
<evidence type="ECO:0000313" key="3">
    <source>
        <dbReference type="Proteomes" id="UP000238164"/>
    </source>
</evidence>
<dbReference type="OrthoDB" id="3799569at2"/>
<keyword evidence="2" id="KW-0255">Endonuclease</keyword>
<accession>A0A2N9JHD2</accession>
<evidence type="ECO:0000259" key="1">
    <source>
        <dbReference type="Pfam" id="PF02720"/>
    </source>
</evidence>
<sequence length="526" mass="57716">MNTSAAGVTAADRLRSAVAARVEAEVAEAVAIADFAAENEWPVDAEIEVVGQRPARIGADGTPLLSEFIALEIAALKGISVGSATWLIRDIVNLRYRHPRLWARMRAGDLPVFRACQLATHIARFTLTGDQLNRLDDELAAQAAQLPWRRLLGVCNGLLAELVPDQLVDRARAAREQRYVRKLETDDPSVAYLSGRVDTADAIYFDGMLDRIADILAGQGDTDSKDVRRAKSLGILATPARATLLLAEAAETDHVAAQALRSRAGELFDAAGRRRPPRQQDTLFALGVSAERSANSVQADPAVDDLPPVDPVDQVWLAAQAAIPKIRWTSPKLLPKSTVYVHVAESTLMTGRGPVRVENVGPVSAAMLALLVGNTRIRVTPVLRPFENVAVDAYEIPRRIREQVLLRDRVEIFPFSSRLARNQQLDHTKPYRKGVAGQTRAANLGPLSTKAHRGKTHGHWRLDQPRAGVFWWKSPAGFEYRVGPHGTTRIDDDGLLGRAFRNALWKHDHHHGDQSEEPDQNQASDA</sequence>
<dbReference type="AlphaFoldDB" id="A0A2N9JHD2"/>
<dbReference type="InterPro" id="IPR003870">
    <property type="entry name" value="DUF222"/>
</dbReference>
<keyword evidence="3" id="KW-1185">Reference proteome</keyword>
<proteinExistence type="predicted"/>
<keyword evidence="2" id="KW-0540">Nuclease</keyword>
<organism evidence="2 3">
    <name type="scientific">Micropruina glycogenica</name>
    <dbReference type="NCBI Taxonomy" id="75385"/>
    <lineage>
        <taxon>Bacteria</taxon>
        <taxon>Bacillati</taxon>
        <taxon>Actinomycetota</taxon>
        <taxon>Actinomycetes</taxon>
        <taxon>Propionibacteriales</taxon>
        <taxon>Nocardioidaceae</taxon>
        <taxon>Micropruina</taxon>
    </lineage>
</organism>
<gene>
    <name evidence="2" type="ORF">MPLG2_1973</name>
</gene>